<feature type="domain" description="BTB" evidence="11">
    <location>
        <begin position="87"/>
        <end position="154"/>
    </location>
</feature>
<comment type="function">
    <text evidence="9">Probable substrate-specific adapter of an E3 ubiquitin-protein ligase complex which mediates the ubiquitination and subsequent proteasomal degradation of target proteins. May have a role in synapse differentiation and growth.</text>
</comment>
<dbReference type="AlphaFoldDB" id="A0AA88LHS2"/>
<feature type="compositionally biased region" description="Low complexity" evidence="10">
    <location>
        <begin position="1"/>
        <end position="15"/>
    </location>
</feature>
<dbReference type="InterPro" id="IPR011705">
    <property type="entry name" value="BACK"/>
</dbReference>
<evidence type="ECO:0000256" key="7">
    <source>
        <dbReference type="ARBA" id="ARBA00022786"/>
    </source>
</evidence>
<evidence type="ECO:0000256" key="6">
    <source>
        <dbReference type="ARBA" id="ARBA00022737"/>
    </source>
</evidence>
<keyword evidence="6" id="KW-0677">Repeat</keyword>
<dbReference type="GO" id="GO:0005737">
    <property type="term" value="C:cytoplasm"/>
    <property type="evidence" value="ECO:0007669"/>
    <property type="project" value="UniProtKB-SubCell"/>
</dbReference>
<dbReference type="Proteomes" id="UP001187531">
    <property type="component" value="Unassembled WGS sequence"/>
</dbReference>
<accession>A0AA88LHS2</accession>
<dbReference type="EMBL" id="JAVRJZ010000001">
    <property type="protein sequence ID" value="KAK2727541.1"/>
    <property type="molecule type" value="Genomic_DNA"/>
</dbReference>
<dbReference type="SMART" id="SM00875">
    <property type="entry name" value="BACK"/>
    <property type="match status" value="1"/>
</dbReference>
<dbReference type="SUPFAM" id="SSF54695">
    <property type="entry name" value="POZ domain"/>
    <property type="match status" value="1"/>
</dbReference>
<evidence type="ECO:0000313" key="13">
    <source>
        <dbReference type="Proteomes" id="UP001187531"/>
    </source>
</evidence>
<keyword evidence="5" id="KW-0963">Cytoplasm</keyword>
<dbReference type="Gene3D" id="1.25.40.420">
    <property type="match status" value="1"/>
</dbReference>
<evidence type="ECO:0000256" key="10">
    <source>
        <dbReference type="SAM" id="MobiDB-lite"/>
    </source>
</evidence>
<dbReference type="EMBL" id="JAVRJZ010000001">
    <property type="protein sequence ID" value="KAK2727545.1"/>
    <property type="molecule type" value="Genomic_DNA"/>
</dbReference>
<dbReference type="PANTHER" id="PTHR24412">
    <property type="entry name" value="KELCH PROTEIN"/>
    <property type="match status" value="1"/>
</dbReference>
<dbReference type="SMART" id="SM00612">
    <property type="entry name" value="Kelch"/>
    <property type="match status" value="6"/>
</dbReference>
<dbReference type="InterPro" id="IPR006652">
    <property type="entry name" value="Kelch_1"/>
</dbReference>
<organism evidence="12 13">
    <name type="scientific">Artemia franciscana</name>
    <name type="common">Brine shrimp</name>
    <name type="synonym">Artemia sanfranciscana</name>
    <dbReference type="NCBI Taxonomy" id="6661"/>
    <lineage>
        <taxon>Eukaryota</taxon>
        <taxon>Metazoa</taxon>
        <taxon>Ecdysozoa</taxon>
        <taxon>Arthropoda</taxon>
        <taxon>Crustacea</taxon>
        <taxon>Branchiopoda</taxon>
        <taxon>Anostraca</taxon>
        <taxon>Artemiidae</taxon>
        <taxon>Artemia</taxon>
    </lineage>
</organism>
<dbReference type="InterPro" id="IPR011333">
    <property type="entry name" value="SKP1/BTB/POZ_sf"/>
</dbReference>
<dbReference type="GO" id="GO:0003779">
    <property type="term" value="F:actin binding"/>
    <property type="evidence" value="ECO:0007669"/>
    <property type="project" value="UniProtKB-KW"/>
</dbReference>
<dbReference type="Pfam" id="PF24681">
    <property type="entry name" value="Kelch_KLHDC2_KLHL20_DRC7"/>
    <property type="match status" value="1"/>
</dbReference>
<evidence type="ECO:0000256" key="2">
    <source>
        <dbReference type="ARBA" id="ARBA00004906"/>
    </source>
</evidence>
<keyword evidence="7" id="KW-0833">Ubl conjugation pathway</keyword>
<dbReference type="EMBL" id="JAVRJZ010000001">
    <property type="protein sequence ID" value="KAK2727544.1"/>
    <property type="molecule type" value="Genomic_DNA"/>
</dbReference>
<name>A0AA88LHS2_ARTSF</name>
<dbReference type="InterPro" id="IPR000210">
    <property type="entry name" value="BTB/POZ_dom"/>
</dbReference>
<evidence type="ECO:0000256" key="8">
    <source>
        <dbReference type="ARBA" id="ARBA00023203"/>
    </source>
</evidence>
<keyword evidence="4" id="KW-0880">Kelch repeat</keyword>
<dbReference type="Pfam" id="PF00651">
    <property type="entry name" value="BTB"/>
    <property type="match status" value="1"/>
</dbReference>
<evidence type="ECO:0000313" key="12">
    <source>
        <dbReference type="EMBL" id="KAK2727544.1"/>
    </source>
</evidence>
<proteinExistence type="predicted"/>
<comment type="subcellular location">
    <subcellularLocation>
        <location evidence="1">Cytoplasm</location>
    </subcellularLocation>
</comment>
<dbReference type="FunFam" id="2.120.10.80:FF:000024">
    <property type="entry name" value="Kelch-like ECH-associated protein 1"/>
    <property type="match status" value="1"/>
</dbReference>
<dbReference type="SUPFAM" id="SSF117281">
    <property type="entry name" value="Kelch motif"/>
    <property type="match status" value="1"/>
</dbReference>
<protein>
    <recommendedName>
        <fullName evidence="3">Kelch-like protein diablo</fullName>
    </recommendedName>
</protein>
<keyword evidence="8" id="KW-0009">Actin-binding</keyword>
<comment type="pathway">
    <text evidence="2">Protein modification; protein ubiquitination.</text>
</comment>
<dbReference type="Pfam" id="PF07707">
    <property type="entry name" value="BACK"/>
    <property type="match status" value="1"/>
</dbReference>
<evidence type="ECO:0000259" key="11">
    <source>
        <dbReference type="PROSITE" id="PS50097"/>
    </source>
</evidence>
<evidence type="ECO:0000256" key="4">
    <source>
        <dbReference type="ARBA" id="ARBA00022441"/>
    </source>
</evidence>
<dbReference type="SMART" id="SM00225">
    <property type="entry name" value="BTB"/>
    <property type="match status" value="1"/>
</dbReference>
<gene>
    <name evidence="12" type="ORF">QYM36_008134</name>
</gene>
<dbReference type="PANTHER" id="PTHR24412:SF401">
    <property type="entry name" value="FI11917P"/>
    <property type="match status" value="1"/>
</dbReference>
<evidence type="ECO:0000256" key="9">
    <source>
        <dbReference type="ARBA" id="ARBA00043912"/>
    </source>
</evidence>
<evidence type="ECO:0000256" key="3">
    <source>
        <dbReference type="ARBA" id="ARBA00013699"/>
    </source>
</evidence>
<dbReference type="InterPro" id="IPR017096">
    <property type="entry name" value="BTB-kelch_protein"/>
</dbReference>
<comment type="caution">
    <text evidence="12">The sequence shown here is derived from an EMBL/GenBank/DDBJ whole genome shotgun (WGS) entry which is preliminary data.</text>
</comment>
<dbReference type="EMBL" id="JAVRJZ010000001">
    <property type="protein sequence ID" value="KAK2727546.1"/>
    <property type="molecule type" value="Genomic_DNA"/>
</dbReference>
<reference evidence="12" key="1">
    <citation type="submission" date="2023-07" db="EMBL/GenBank/DDBJ databases">
        <title>Chromosome-level genome assembly of Artemia franciscana.</title>
        <authorList>
            <person name="Jo E."/>
        </authorList>
    </citation>
    <scope>NUCLEOTIDE SEQUENCE</scope>
    <source>
        <tissue evidence="12">Whole body</tissue>
    </source>
</reference>
<dbReference type="Gene3D" id="2.120.10.80">
    <property type="entry name" value="Kelch-type beta propeller"/>
    <property type="match status" value="1"/>
</dbReference>
<dbReference type="PIRSF" id="PIRSF037037">
    <property type="entry name" value="Kelch-like_protein_gigaxonin"/>
    <property type="match status" value="1"/>
</dbReference>
<feature type="region of interest" description="Disordered" evidence="10">
    <location>
        <begin position="1"/>
        <end position="20"/>
    </location>
</feature>
<dbReference type="InterPro" id="IPR015915">
    <property type="entry name" value="Kelch-typ_b-propeller"/>
</dbReference>
<dbReference type="Gene3D" id="3.30.710.10">
    <property type="entry name" value="Potassium Channel Kv1.1, Chain A"/>
    <property type="match status" value="1"/>
</dbReference>
<dbReference type="PROSITE" id="PS50097">
    <property type="entry name" value="BTB"/>
    <property type="match status" value="1"/>
</dbReference>
<sequence length="622" mass="68944">MWASSYASSQSSSGSEVPTWCQKWQCGAKKTEEIKNEASTKEKEKKIVFVEGKQTSSIVGDSKYVAPGHTKEAMMAMSIMRANGMLTDLRLEVGKEIFNVHRIVLASSSPYFKAMFTSGCQEMEAHTIRLQGVCPTVMHKLLNFIYTGEISVNELSICQILPAATMFQVSAIVEACCAFLENQLDPSNVIGIANFAQQHGCQDLYRAAKAFIQTHFAQVTKEEEFLQVSPCQLIDLIQNDRLNINDEREVYEAVVRWVRADEETRRPKMEAILGAVRCQFLSPSYIVEQMAKCDLLEKAPACREYLAKIFKELSLHIRPGVKERKPASPCVIFVAGGYGGVSIDHVERYCGIEKIWTNQASLTHARSGLGGAILGGLFYVIGGRTLMPGTNSDCQWVDVYDPAKDEWEPRQPMLQRRTRHGVAALDGCIYAVGGSQGKLFLNSVERYDPSQDKWSFLAPMASPRVGVAVAVVNRLLYAIGGFDGRQRLSSVECYHPERDEWIQVSPCSRRKSGAGCAAFEHYIYVAGGFDGDNQLAALERYDTEKDVWTSLSPMISARSAFQLVVLDSKLYAIGGYDGRGIIASVEAYDFEKDMWTESVPLNVRRSGHAAGVICAPCSVHLC</sequence>
<dbReference type="FunFam" id="1.25.40.420:FF:000001">
    <property type="entry name" value="Kelch-like family member 12"/>
    <property type="match status" value="1"/>
</dbReference>
<evidence type="ECO:0000256" key="5">
    <source>
        <dbReference type="ARBA" id="ARBA00022490"/>
    </source>
</evidence>
<keyword evidence="13" id="KW-1185">Reference proteome</keyword>
<evidence type="ECO:0000256" key="1">
    <source>
        <dbReference type="ARBA" id="ARBA00004496"/>
    </source>
</evidence>